<feature type="compositionally biased region" description="Basic and acidic residues" evidence="2">
    <location>
        <begin position="181"/>
        <end position="213"/>
    </location>
</feature>
<dbReference type="GeneID" id="136822475"/>
<evidence type="ECO:0000259" key="3">
    <source>
        <dbReference type="PROSITE" id="PS50118"/>
    </source>
</evidence>
<dbReference type="RefSeq" id="XP_066934841.1">
    <property type="nucleotide sequence ID" value="XM_067078740.1"/>
</dbReference>
<dbReference type="PROSITE" id="PS50118">
    <property type="entry name" value="HMG_BOX_2"/>
    <property type="match status" value="1"/>
</dbReference>
<feature type="region of interest" description="Disordered" evidence="2">
    <location>
        <begin position="304"/>
        <end position="341"/>
    </location>
</feature>
<dbReference type="GO" id="GO:0005634">
    <property type="term" value="C:nucleus"/>
    <property type="evidence" value="ECO:0007669"/>
    <property type="project" value="UniProtKB-UniRule"/>
</dbReference>
<feature type="domain" description="HMG box" evidence="3">
    <location>
        <begin position="536"/>
        <end position="600"/>
    </location>
</feature>
<feature type="compositionally biased region" description="Polar residues" evidence="2">
    <location>
        <begin position="304"/>
        <end position="313"/>
    </location>
</feature>
<feature type="compositionally biased region" description="Polar residues" evidence="2">
    <location>
        <begin position="258"/>
        <end position="276"/>
    </location>
</feature>
<evidence type="ECO:0000313" key="4">
    <source>
        <dbReference type="EnsemblMetazoa" id="CLYHEMP020400.1"/>
    </source>
</evidence>
<feature type="region of interest" description="Disordered" evidence="2">
    <location>
        <begin position="608"/>
        <end position="670"/>
    </location>
</feature>
<keyword evidence="5" id="KW-1185">Reference proteome</keyword>
<dbReference type="InterPro" id="IPR036910">
    <property type="entry name" value="HMG_box_dom_sf"/>
</dbReference>
<protein>
    <recommendedName>
        <fullName evidence="3">HMG box domain-containing protein</fullName>
    </recommendedName>
</protein>
<organism evidence="4 5">
    <name type="scientific">Clytia hemisphaerica</name>
    <dbReference type="NCBI Taxonomy" id="252671"/>
    <lineage>
        <taxon>Eukaryota</taxon>
        <taxon>Metazoa</taxon>
        <taxon>Cnidaria</taxon>
        <taxon>Hydrozoa</taxon>
        <taxon>Hydroidolina</taxon>
        <taxon>Leptothecata</taxon>
        <taxon>Obeliida</taxon>
        <taxon>Clytiidae</taxon>
        <taxon>Clytia</taxon>
    </lineage>
</organism>
<dbReference type="OrthoDB" id="10686964at2759"/>
<feature type="compositionally biased region" description="Polar residues" evidence="2">
    <location>
        <begin position="751"/>
        <end position="766"/>
    </location>
</feature>
<accession>A0A7M5XAB0</accession>
<dbReference type="Gene3D" id="1.10.30.10">
    <property type="entry name" value="High mobility group box domain"/>
    <property type="match status" value="1"/>
</dbReference>
<feature type="compositionally biased region" description="Polar residues" evidence="2">
    <location>
        <begin position="784"/>
        <end position="795"/>
    </location>
</feature>
<feature type="compositionally biased region" description="Basic residues" evidence="2">
    <location>
        <begin position="166"/>
        <end position="180"/>
    </location>
</feature>
<dbReference type="AlphaFoldDB" id="A0A7M5XAB0"/>
<evidence type="ECO:0000313" key="5">
    <source>
        <dbReference type="Proteomes" id="UP000594262"/>
    </source>
</evidence>
<feature type="compositionally biased region" description="Basic residues" evidence="2">
    <location>
        <begin position="798"/>
        <end position="821"/>
    </location>
</feature>
<feature type="region of interest" description="Disordered" evidence="2">
    <location>
        <begin position="740"/>
        <end position="766"/>
    </location>
</feature>
<proteinExistence type="predicted"/>
<evidence type="ECO:0000256" key="2">
    <source>
        <dbReference type="SAM" id="MobiDB-lite"/>
    </source>
</evidence>
<feature type="compositionally biased region" description="Basic and acidic residues" evidence="2">
    <location>
        <begin position="637"/>
        <end position="653"/>
    </location>
</feature>
<reference evidence="4" key="1">
    <citation type="submission" date="2021-01" db="UniProtKB">
        <authorList>
            <consortium name="EnsemblMetazoa"/>
        </authorList>
    </citation>
    <scope>IDENTIFICATION</scope>
</reference>
<keyword evidence="1" id="KW-0539">Nucleus</keyword>
<feature type="region of interest" description="Disordered" evidence="2">
    <location>
        <begin position="688"/>
        <end position="722"/>
    </location>
</feature>
<sequence>MVKSESLCLPFCGKNLSLANPNEEPGYDAFEKIVGETFLMKLNSFIIKRIGTKVYTQLDEKEQNMDGKELESHETLVGLPANEQPQLSTFSTSPEKQQNDNFSYLREVMEDGNNFTDIVHHPDLLPENITKREIEALSKNLMLERNQIGNIEAPFYGKGQIQKLTKAGKPRKKYQRRKNKDSKLEEIKPMDETSSDRSESPREINENRSKESSPSEIPMMNREDLFRTDAMAVPRINFSLTEFLDIRSPNKMKRHSPDNNNKQMSVTAQLPSFPTQKTDDNSNDSNTLEENLSRYSQAMIVPENQNETPTECNTEQKAENETSSGIIQTEESNEGQSAPTLMETDVETSLQAPQAYMSQLQSALENQQQPLSDSNNTEPYMNHDFFASQQQQQQQQTIEYNNILQDINQMYALMSQQPGFQYQDFANAYYNQFFYNTCQTQMQMLPELGTNLSSQYTPFQTIATPIIHQEIDQGRVADLETMTTNVSELLGTVDMTNDLFSNTLLKNCPEKRKGRSKKEDYSEERLEEVAAACLPDAFDLWKEKYRTLVIEEYPNASRKEVDDRLTEIWCRLPDMHRRRYFVKAEKLARRYNSTAAFSYMNRFKNKHPAHRYNEPNVPNEPNRVHCPTPIRTTPKGTPDKTTEHENDSQKSSDSDENSNDSLTNSNDFDYKNALKETQTYNSPVKKALTKKLNQRQKQQEETQSGSTTKTVKNSGGGLNLPDESIFATGVLMDIMMTDGDSSQQIKDDESTPQLKPSSWSPTEMMSELTTLDISALDDYLTGTDTSFIDESSSNASDKKKRRPYKRKIVKEKKTKAKKTKD</sequence>
<feature type="compositionally biased region" description="Polar residues" evidence="2">
    <location>
        <begin position="701"/>
        <end position="713"/>
    </location>
</feature>
<feature type="compositionally biased region" description="Polar residues" evidence="2">
    <location>
        <begin position="321"/>
        <end position="339"/>
    </location>
</feature>
<feature type="region of interest" description="Disordered" evidence="2">
    <location>
        <begin position="784"/>
        <end position="821"/>
    </location>
</feature>
<feature type="region of interest" description="Disordered" evidence="2">
    <location>
        <begin position="162"/>
        <end position="221"/>
    </location>
</feature>
<dbReference type="SUPFAM" id="SSF47095">
    <property type="entry name" value="HMG-box"/>
    <property type="match status" value="1"/>
</dbReference>
<feature type="DNA-binding region" description="HMG box" evidence="1">
    <location>
        <begin position="536"/>
        <end position="600"/>
    </location>
</feature>
<feature type="region of interest" description="Disordered" evidence="2">
    <location>
        <begin position="249"/>
        <end position="288"/>
    </location>
</feature>
<dbReference type="InterPro" id="IPR009071">
    <property type="entry name" value="HMG_box_dom"/>
</dbReference>
<evidence type="ECO:0000256" key="1">
    <source>
        <dbReference type="PROSITE-ProRule" id="PRU00267"/>
    </source>
</evidence>
<dbReference type="EnsemblMetazoa" id="CLYHEMT020400.1">
    <property type="protein sequence ID" value="CLYHEMP020400.1"/>
    <property type="gene ID" value="CLYHEMG020400"/>
</dbReference>
<dbReference type="Proteomes" id="UP000594262">
    <property type="component" value="Unplaced"/>
</dbReference>
<keyword evidence="1" id="KW-0238">DNA-binding</keyword>
<name>A0A7M5XAB0_9CNID</name>
<dbReference type="GO" id="GO:0003677">
    <property type="term" value="F:DNA binding"/>
    <property type="evidence" value="ECO:0007669"/>
    <property type="project" value="UniProtKB-UniRule"/>
</dbReference>